<evidence type="ECO:0000256" key="4">
    <source>
        <dbReference type="ARBA" id="ARBA00022692"/>
    </source>
</evidence>
<evidence type="ECO:0000256" key="1">
    <source>
        <dbReference type="ARBA" id="ARBA00004429"/>
    </source>
</evidence>
<keyword evidence="3" id="KW-1003">Cell membrane</keyword>
<keyword evidence="5 7" id="KW-1133">Transmembrane helix</keyword>
<dbReference type="Proteomes" id="UP000582646">
    <property type="component" value="Unassembled WGS sequence"/>
</dbReference>
<evidence type="ECO:0000256" key="6">
    <source>
        <dbReference type="ARBA" id="ARBA00023136"/>
    </source>
</evidence>
<dbReference type="Gene3D" id="1.20.1250.20">
    <property type="entry name" value="MFS general substrate transporter like domains"/>
    <property type="match status" value="1"/>
</dbReference>
<keyword evidence="4 7" id="KW-0812">Transmembrane</keyword>
<dbReference type="InterPro" id="IPR036259">
    <property type="entry name" value="MFS_trans_sf"/>
</dbReference>
<evidence type="ECO:0000256" key="3">
    <source>
        <dbReference type="ARBA" id="ARBA00022475"/>
    </source>
</evidence>
<name>A0A846X0N0_9ACTN</name>
<dbReference type="InterPro" id="IPR011701">
    <property type="entry name" value="MFS"/>
</dbReference>
<dbReference type="Pfam" id="PF07690">
    <property type="entry name" value="MFS_1"/>
    <property type="match status" value="1"/>
</dbReference>
<reference evidence="8 9" key="1">
    <citation type="submission" date="2020-04" db="EMBL/GenBank/DDBJ databases">
        <title>MicrobeNet Type strains.</title>
        <authorList>
            <person name="Nicholson A.C."/>
        </authorList>
    </citation>
    <scope>NUCLEOTIDE SEQUENCE [LARGE SCALE GENOMIC DNA]</scope>
    <source>
        <strain evidence="8 9">DSM 44113</strain>
    </source>
</reference>
<dbReference type="GO" id="GO:0005886">
    <property type="term" value="C:plasma membrane"/>
    <property type="evidence" value="ECO:0007669"/>
    <property type="project" value="UniProtKB-SubCell"/>
</dbReference>
<feature type="transmembrane region" description="Helical" evidence="7">
    <location>
        <begin position="12"/>
        <end position="36"/>
    </location>
</feature>
<proteinExistence type="predicted"/>
<evidence type="ECO:0000256" key="2">
    <source>
        <dbReference type="ARBA" id="ARBA00022448"/>
    </source>
</evidence>
<keyword evidence="9" id="KW-1185">Reference proteome</keyword>
<dbReference type="GO" id="GO:0022857">
    <property type="term" value="F:transmembrane transporter activity"/>
    <property type="evidence" value="ECO:0007669"/>
    <property type="project" value="InterPro"/>
</dbReference>
<dbReference type="EMBL" id="JAAXOQ010000011">
    <property type="protein sequence ID" value="NKY18804.1"/>
    <property type="molecule type" value="Genomic_DNA"/>
</dbReference>
<comment type="subcellular location">
    <subcellularLocation>
        <location evidence="1">Cell inner membrane</location>
        <topology evidence="1">Multi-pass membrane protein</topology>
    </subcellularLocation>
</comment>
<dbReference type="SUPFAM" id="SSF103473">
    <property type="entry name" value="MFS general substrate transporter"/>
    <property type="match status" value="1"/>
</dbReference>
<gene>
    <name evidence="8" type="ORF">HF999_10530</name>
</gene>
<sequence length="156" mass="16854">MTSLFGIRDYRRLFTAQVVALFGTGMTTVALGLLAYDLAGERAAAVLGTALTIKMVVYVLIAPVATAYVDRLPRRLLLVGLDILRASVVLALPWVDHVWQIYVLVAVLQSASAAFTPTFQAVIPDVVPDEAQYTRALSASQLASTMESLLRALSRC</sequence>
<dbReference type="PANTHER" id="PTHR23513:SF9">
    <property type="entry name" value="ENTEROBACTIN EXPORTER ENTS"/>
    <property type="match status" value="1"/>
</dbReference>
<evidence type="ECO:0000256" key="7">
    <source>
        <dbReference type="SAM" id="Phobius"/>
    </source>
</evidence>
<keyword evidence="6 7" id="KW-0472">Membrane</keyword>
<dbReference type="PANTHER" id="PTHR23513">
    <property type="entry name" value="INTEGRAL MEMBRANE EFFLUX PROTEIN-RELATED"/>
    <property type="match status" value="1"/>
</dbReference>
<dbReference type="AlphaFoldDB" id="A0A846X0N0"/>
<keyword evidence="2" id="KW-0813">Transport</keyword>
<feature type="transmembrane region" description="Helical" evidence="7">
    <location>
        <begin position="42"/>
        <end position="69"/>
    </location>
</feature>
<evidence type="ECO:0000313" key="9">
    <source>
        <dbReference type="Proteomes" id="UP000582646"/>
    </source>
</evidence>
<protein>
    <submittedName>
        <fullName evidence="8">MFS transporter</fullName>
    </submittedName>
</protein>
<accession>A0A846X0N0</accession>
<evidence type="ECO:0000256" key="5">
    <source>
        <dbReference type="ARBA" id="ARBA00022989"/>
    </source>
</evidence>
<comment type="caution">
    <text evidence="8">The sequence shown here is derived from an EMBL/GenBank/DDBJ whole genome shotgun (WGS) entry which is preliminary data.</text>
</comment>
<evidence type="ECO:0000313" key="8">
    <source>
        <dbReference type="EMBL" id="NKY18804.1"/>
    </source>
</evidence>
<organism evidence="8 9">
    <name type="scientific">Tsukamurella spumae</name>
    <dbReference type="NCBI Taxonomy" id="44753"/>
    <lineage>
        <taxon>Bacteria</taxon>
        <taxon>Bacillati</taxon>
        <taxon>Actinomycetota</taxon>
        <taxon>Actinomycetes</taxon>
        <taxon>Mycobacteriales</taxon>
        <taxon>Tsukamurellaceae</taxon>
        <taxon>Tsukamurella</taxon>
    </lineage>
</organism>